<dbReference type="Proteomes" id="UP000786183">
    <property type="component" value="Unassembled WGS sequence"/>
</dbReference>
<dbReference type="PANTHER" id="PTHR42866:SF2">
    <property type="entry name" value="3-DEOXY-MANNO-OCTULOSONATE CYTIDYLYLTRANSFERASE, MITOCHONDRIAL"/>
    <property type="match status" value="1"/>
</dbReference>
<dbReference type="RefSeq" id="WP_224325119.1">
    <property type="nucleotide sequence ID" value="NZ_JACGBB010000002.1"/>
</dbReference>
<evidence type="ECO:0000256" key="2">
    <source>
        <dbReference type="ARBA" id="ARBA00022695"/>
    </source>
</evidence>
<dbReference type="Gene3D" id="3.90.550.10">
    <property type="entry name" value="Spore Coat Polysaccharide Biosynthesis Protein SpsA, Chain A"/>
    <property type="match status" value="1"/>
</dbReference>
<dbReference type="InterPro" id="IPR003329">
    <property type="entry name" value="Cytidylyl_trans"/>
</dbReference>
<protein>
    <submittedName>
        <fullName evidence="4">3-deoxy-manno-octulosonate cytidylyltransferase</fullName>
        <ecNumber evidence="4">2.7.7.38</ecNumber>
    </submittedName>
</protein>
<dbReference type="NCBIfam" id="TIGR00466">
    <property type="entry name" value="kdsB"/>
    <property type="match status" value="1"/>
</dbReference>
<evidence type="ECO:0000313" key="5">
    <source>
        <dbReference type="Proteomes" id="UP000786183"/>
    </source>
</evidence>
<keyword evidence="1 4" id="KW-0808">Transferase</keyword>
<keyword evidence="3" id="KW-0448">Lipopolysaccharide biosynthesis</keyword>
<evidence type="ECO:0000313" key="4">
    <source>
        <dbReference type="EMBL" id="MBZ7986731.1"/>
    </source>
</evidence>
<organism evidence="4 5">
    <name type="scientific">Campylobacter canadensis</name>
    <dbReference type="NCBI Taxonomy" id="449520"/>
    <lineage>
        <taxon>Bacteria</taxon>
        <taxon>Pseudomonadati</taxon>
        <taxon>Campylobacterota</taxon>
        <taxon>Epsilonproteobacteria</taxon>
        <taxon>Campylobacterales</taxon>
        <taxon>Campylobacteraceae</taxon>
        <taxon>Campylobacter</taxon>
    </lineage>
</organism>
<dbReference type="NCBIfam" id="NF003952">
    <property type="entry name" value="PRK05450.1-5"/>
    <property type="match status" value="1"/>
</dbReference>
<proteinExistence type="predicted"/>
<dbReference type="SUPFAM" id="SSF53448">
    <property type="entry name" value="Nucleotide-diphospho-sugar transferases"/>
    <property type="match status" value="1"/>
</dbReference>
<comment type="caution">
    <text evidence="4">The sequence shown here is derived from an EMBL/GenBank/DDBJ whole genome shotgun (WGS) entry which is preliminary data.</text>
</comment>
<dbReference type="InterPro" id="IPR029044">
    <property type="entry name" value="Nucleotide-diphossugar_trans"/>
</dbReference>
<gene>
    <name evidence="4" type="primary">kdsB</name>
    <name evidence="4" type="ORF">AVCANL283_01195</name>
</gene>
<dbReference type="Pfam" id="PF02348">
    <property type="entry name" value="CTP_transf_3"/>
    <property type="match status" value="1"/>
</dbReference>
<dbReference type="EMBL" id="JACGBB010000002">
    <property type="protein sequence ID" value="MBZ7986731.1"/>
    <property type="molecule type" value="Genomic_DNA"/>
</dbReference>
<evidence type="ECO:0000256" key="1">
    <source>
        <dbReference type="ARBA" id="ARBA00022679"/>
    </source>
</evidence>
<dbReference type="EC" id="2.7.7.38" evidence="4"/>
<keyword evidence="2 4" id="KW-0548">Nucleotidyltransferase</keyword>
<dbReference type="InterPro" id="IPR004528">
    <property type="entry name" value="KdsB"/>
</dbReference>
<name>A0ABS7WPM9_9BACT</name>
<accession>A0ABS7WPM9</accession>
<sequence length="232" mass="26664">MIIIPARLKSTRFPNKILAPINGIAMCIYTALQAKKVDETIIVTDSDEVINLAKEHNIKCVKSINEHNSGTERIKEAADILGLDDDEIIINLQADEPLFEKQNLLLFKDFANKYKDEFFMASCFSKINDYKDANAVKVVLDKDNYALYFSRANIPFNRDNTSNLIYLHLGIYAYSYKALKEFVSFTSVLENIEKLEQLRALENGKKIKMLEINTKSFGIDTKEDYERLMKLL</sequence>
<reference evidence="4 5" key="1">
    <citation type="submission" date="2020-07" db="EMBL/GenBank/DDBJ databases">
        <title>Transfer of Campylobacter canadensis to the novel genus Avispirillum gen. nov., that also includes two novel species recovered from migratory waterfowl: Avispirillum anseris sp. nov. and Avispirillum brantae sp. nov.</title>
        <authorList>
            <person name="Miller W.G."/>
            <person name="Chapman M.H."/>
            <person name="Yee E."/>
            <person name="Inglis G.D."/>
        </authorList>
    </citation>
    <scope>NUCLEOTIDE SEQUENCE [LARGE SCALE GENOMIC DNA]</scope>
    <source>
        <strain evidence="4 5">L283</strain>
    </source>
</reference>
<dbReference type="CDD" id="cd02517">
    <property type="entry name" value="CMP-KDO-Synthetase"/>
    <property type="match status" value="1"/>
</dbReference>
<keyword evidence="5" id="KW-1185">Reference proteome</keyword>
<dbReference type="GO" id="GO:0008690">
    <property type="term" value="F:3-deoxy-manno-octulosonate cytidylyltransferase activity"/>
    <property type="evidence" value="ECO:0007669"/>
    <property type="project" value="UniProtKB-EC"/>
</dbReference>
<evidence type="ECO:0000256" key="3">
    <source>
        <dbReference type="ARBA" id="ARBA00022985"/>
    </source>
</evidence>
<dbReference type="PANTHER" id="PTHR42866">
    <property type="entry name" value="3-DEOXY-MANNO-OCTULOSONATE CYTIDYLYLTRANSFERASE"/>
    <property type="match status" value="1"/>
</dbReference>